<feature type="transmembrane region" description="Helical" evidence="3">
    <location>
        <begin position="138"/>
        <end position="161"/>
    </location>
</feature>
<keyword evidence="5" id="KW-1185">Reference proteome</keyword>
<feature type="compositionally biased region" description="Pro residues" evidence="2">
    <location>
        <begin position="94"/>
        <end position="107"/>
    </location>
</feature>
<feature type="domain" description="BRICHOS" evidence="4">
    <location>
        <begin position="204"/>
        <end position="299"/>
    </location>
</feature>
<keyword evidence="1" id="KW-1015">Disulfide bond</keyword>
<evidence type="ECO:0000313" key="5">
    <source>
        <dbReference type="Proteomes" id="UP000694923"/>
    </source>
</evidence>
<proteinExistence type="predicted"/>
<keyword evidence="3" id="KW-1133">Transmembrane helix</keyword>
<evidence type="ECO:0000256" key="1">
    <source>
        <dbReference type="ARBA" id="ARBA00023157"/>
    </source>
</evidence>
<organism evidence="5 6">
    <name type="scientific">Galeopterus variegatus</name>
    <name type="common">Malayan flying lemur</name>
    <name type="synonym">Cynocephalus variegatus</name>
    <dbReference type="NCBI Taxonomy" id="482537"/>
    <lineage>
        <taxon>Eukaryota</taxon>
        <taxon>Metazoa</taxon>
        <taxon>Chordata</taxon>
        <taxon>Craniata</taxon>
        <taxon>Vertebrata</taxon>
        <taxon>Euteleostomi</taxon>
        <taxon>Mammalia</taxon>
        <taxon>Eutheria</taxon>
        <taxon>Euarchontoglires</taxon>
        <taxon>Dermoptera</taxon>
        <taxon>Cynocephalidae</taxon>
        <taxon>Galeopterus</taxon>
    </lineage>
</organism>
<evidence type="ECO:0000259" key="4">
    <source>
        <dbReference type="PROSITE" id="PS50869"/>
    </source>
</evidence>
<evidence type="ECO:0000313" key="6">
    <source>
        <dbReference type="RefSeq" id="XP_008580234.1"/>
    </source>
</evidence>
<dbReference type="Gene3D" id="3.30.390.150">
    <property type="match status" value="1"/>
</dbReference>
<dbReference type="Proteomes" id="UP000694923">
    <property type="component" value="Unplaced"/>
</dbReference>
<feature type="compositionally biased region" description="Polar residues" evidence="2">
    <location>
        <begin position="71"/>
        <end position="85"/>
    </location>
</feature>
<name>A0ABM0RHZ3_GALVR</name>
<feature type="transmembrane region" description="Helical" evidence="3">
    <location>
        <begin position="310"/>
        <end position="332"/>
    </location>
</feature>
<dbReference type="GeneID" id="103598087"/>
<dbReference type="Pfam" id="PF04089">
    <property type="entry name" value="BRICHOS"/>
    <property type="match status" value="1"/>
</dbReference>
<accession>A0ABM0RHZ3</accession>
<keyword evidence="3" id="KW-0812">Transmembrane</keyword>
<dbReference type="PROSITE" id="PS50869">
    <property type="entry name" value="BRICHOS"/>
    <property type="match status" value="1"/>
</dbReference>
<gene>
    <name evidence="6" type="primary">BRICD5</name>
</gene>
<reference evidence="6" key="1">
    <citation type="submission" date="2025-08" db="UniProtKB">
        <authorList>
            <consortium name="RefSeq"/>
        </authorList>
    </citation>
    <scope>IDENTIFICATION</scope>
</reference>
<keyword evidence="3" id="KW-0472">Membrane</keyword>
<dbReference type="InterPro" id="IPR007084">
    <property type="entry name" value="BRICHOS_dom"/>
</dbReference>
<dbReference type="SMART" id="SM01039">
    <property type="entry name" value="BRICHOS"/>
    <property type="match status" value="1"/>
</dbReference>
<protein>
    <submittedName>
        <fullName evidence="6">BRICHOS domain-containing protein 5</fullName>
    </submittedName>
</protein>
<evidence type="ECO:0000256" key="2">
    <source>
        <dbReference type="SAM" id="MobiDB-lite"/>
    </source>
</evidence>
<feature type="region of interest" description="Disordered" evidence="2">
    <location>
        <begin position="68"/>
        <end position="113"/>
    </location>
</feature>
<sequence>MDMKPPTLAPGFPSRITALLCLFTKSSQSDKGVLSLSSSQAWGVWGSDCAAGQHEGSRACEVGGADVGSARSAQVPPTTPRTKSQGCLGRDQECPPPIPPQPPPPLSKPASWSLTPRTSLTPAFPQVKTKPYYGSWRAAGLLLLLAVATTGAVAGGLLGFAHSPPKPLPQMLRLTLLSPRVLRSNQTTLVDAAQNTATIMVTPPQSNRSWVVLFDGQSGCICYRPAEHQACFLRLMEAQDWDMLQLLVNTSRARGAQSPTQDTHYAQELLAVLGSHAVDPAQVGVLVQQLCAKTPIYWARRSEGPRRQRLIYLCIDICFPSNICVSVCFYYLPD</sequence>
<dbReference type="RefSeq" id="XP_008580234.1">
    <property type="nucleotide sequence ID" value="XM_008582012.1"/>
</dbReference>
<dbReference type="PANTHER" id="PTHR16483">
    <property type="entry name" value="GASTROKINE 1"/>
    <property type="match status" value="1"/>
</dbReference>
<dbReference type="InterPro" id="IPR051772">
    <property type="entry name" value="Gastrokine"/>
</dbReference>
<evidence type="ECO:0000256" key="3">
    <source>
        <dbReference type="SAM" id="Phobius"/>
    </source>
</evidence>